<evidence type="ECO:0000313" key="3">
    <source>
        <dbReference type="Proteomes" id="UP001212841"/>
    </source>
</evidence>
<dbReference type="EMBL" id="JADGJD010000887">
    <property type="protein sequence ID" value="KAJ3047863.1"/>
    <property type="molecule type" value="Genomic_DNA"/>
</dbReference>
<accession>A0AAD5S958</accession>
<dbReference type="PANTHER" id="PTHR43433:SF5">
    <property type="entry name" value="AB HYDROLASE-1 DOMAIN-CONTAINING PROTEIN"/>
    <property type="match status" value="1"/>
</dbReference>
<dbReference type="InterPro" id="IPR000073">
    <property type="entry name" value="AB_hydrolase_1"/>
</dbReference>
<protein>
    <recommendedName>
        <fullName evidence="1">AB hydrolase-1 domain-containing protein</fullName>
    </recommendedName>
</protein>
<evidence type="ECO:0000259" key="1">
    <source>
        <dbReference type="Pfam" id="PF00561"/>
    </source>
</evidence>
<organism evidence="2 3">
    <name type="scientific">Rhizophlyctis rosea</name>
    <dbReference type="NCBI Taxonomy" id="64517"/>
    <lineage>
        <taxon>Eukaryota</taxon>
        <taxon>Fungi</taxon>
        <taxon>Fungi incertae sedis</taxon>
        <taxon>Chytridiomycota</taxon>
        <taxon>Chytridiomycota incertae sedis</taxon>
        <taxon>Chytridiomycetes</taxon>
        <taxon>Rhizophlyctidales</taxon>
        <taxon>Rhizophlyctidaceae</taxon>
        <taxon>Rhizophlyctis</taxon>
    </lineage>
</organism>
<keyword evidence="3" id="KW-1185">Reference proteome</keyword>
<dbReference type="AlphaFoldDB" id="A0AAD5S958"/>
<gene>
    <name evidence="2" type="ORF">HK097_011093</name>
</gene>
<comment type="caution">
    <text evidence="2">The sequence shown here is derived from an EMBL/GenBank/DDBJ whole genome shotgun (WGS) entry which is preliminary data.</text>
</comment>
<dbReference type="PRINTS" id="PR00111">
    <property type="entry name" value="ABHYDROLASE"/>
</dbReference>
<evidence type="ECO:0000313" key="2">
    <source>
        <dbReference type="EMBL" id="KAJ3047863.1"/>
    </source>
</evidence>
<name>A0AAD5S958_9FUNG</name>
<proteinExistence type="predicted"/>
<dbReference type="SUPFAM" id="SSF53474">
    <property type="entry name" value="alpha/beta-Hydrolases"/>
    <property type="match status" value="1"/>
</dbReference>
<dbReference type="InterPro" id="IPR050471">
    <property type="entry name" value="AB_hydrolase"/>
</dbReference>
<dbReference type="Gene3D" id="3.40.50.1820">
    <property type="entry name" value="alpha/beta hydrolase"/>
    <property type="match status" value="1"/>
</dbReference>
<dbReference type="Proteomes" id="UP001212841">
    <property type="component" value="Unassembled WGS sequence"/>
</dbReference>
<sequence>MTQTDYITTTDGAKIAYRVLNKASSAIPAILVAGISSVKEDWGAFAEELAKHRPVIIFDNRGIGFSTLSPPLPPSRTPPPVTILQLATDTFSLLEYLHYTTFHLLGMSLGGMISLQLSLLLRGRDDFRCASLTLLCTTAKAPRRNPFAMLYFQLGEWLRLGKFDDRRKGEFEEELWGLLFSPAWYREKRGTEEGKKIMERYRSGNRPYEIIMQQFMATSSFDVTDQLHLISIPTLVVHAAGDRILPFEGGEVIAEGVKGAKFHPLSQDIGHMMMDMDNGETATAVSSFLSTADFPKAKL</sequence>
<dbReference type="Pfam" id="PF00561">
    <property type="entry name" value="Abhydrolase_1"/>
    <property type="match status" value="1"/>
</dbReference>
<reference evidence="2" key="1">
    <citation type="submission" date="2020-05" db="EMBL/GenBank/DDBJ databases">
        <title>Phylogenomic resolution of chytrid fungi.</title>
        <authorList>
            <person name="Stajich J.E."/>
            <person name="Amses K."/>
            <person name="Simmons R."/>
            <person name="Seto K."/>
            <person name="Myers J."/>
            <person name="Bonds A."/>
            <person name="Quandt C.A."/>
            <person name="Barry K."/>
            <person name="Liu P."/>
            <person name="Grigoriev I."/>
            <person name="Longcore J.E."/>
            <person name="James T.Y."/>
        </authorList>
    </citation>
    <scope>NUCLEOTIDE SEQUENCE</scope>
    <source>
        <strain evidence="2">JEL0318</strain>
    </source>
</reference>
<feature type="domain" description="AB hydrolase-1" evidence="1">
    <location>
        <begin position="31"/>
        <end position="272"/>
    </location>
</feature>
<dbReference type="PANTHER" id="PTHR43433">
    <property type="entry name" value="HYDROLASE, ALPHA/BETA FOLD FAMILY PROTEIN"/>
    <property type="match status" value="1"/>
</dbReference>
<dbReference type="InterPro" id="IPR029058">
    <property type="entry name" value="AB_hydrolase_fold"/>
</dbReference>